<dbReference type="Pfam" id="PF16074">
    <property type="entry name" value="PilW"/>
    <property type="match status" value="1"/>
</dbReference>
<keyword evidence="2" id="KW-0472">Membrane</keyword>
<dbReference type="Proteomes" id="UP000270261">
    <property type="component" value="Unassembled WGS sequence"/>
</dbReference>
<evidence type="ECO:0000313" key="4">
    <source>
        <dbReference type="Proteomes" id="UP000270261"/>
    </source>
</evidence>
<feature type="region of interest" description="Disordered" evidence="1">
    <location>
        <begin position="212"/>
        <end position="231"/>
    </location>
</feature>
<gene>
    <name evidence="3" type="ORF">EHV23_01245</name>
</gene>
<dbReference type="EMBL" id="RRUE01000001">
    <property type="protein sequence ID" value="RRN44933.1"/>
    <property type="molecule type" value="Genomic_DNA"/>
</dbReference>
<accession>A0A426FQI3</accession>
<dbReference type="InterPro" id="IPR012902">
    <property type="entry name" value="N_methyl_site"/>
</dbReference>
<dbReference type="AlphaFoldDB" id="A0A426FQI3"/>
<dbReference type="Pfam" id="PF07963">
    <property type="entry name" value="N_methyl"/>
    <property type="match status" value="1"/>
</dbReference>
<feature type="transmembrane region" description="Helical" evidence="2">
    <location>
        <begin position="39"/>
        <end position="59"/>
    </location>
</feature>
<evidence type="ECO:0000256" key="2">
    <source>
        <dbReference type="SAM" id="Phobius"/>
    </source>
</evidence>
<name>A0A426FQI3_9BURK</name>
<comment type="caution">
    <text evidence="3">The sequence shown here is derived from an EMBL/GenBank/DDBJ whole genome shotgun (WGS) entry which is preliminary data.</text>
</comment>
<keyword evidence="2" id="KW-0812">Transmembrane</keyword>
<reference evidence="3 4" key="1">
    <citation type="submission" date="2018-11" db="EMBL/GenBank/DDBJ databases">
        <title>Genome sequencing of Lautropia sp. KCOM 2505 (= ChDC F240).</title>
        <authorList>
            <person name="Kook J.-K."/>
            <person name="Park S.-N."/>
            <person name="Lim Y.K."/>
        </authorList>
    </citation>
    <scope>NUCLEOTIDE SEQUENCE [LARGE SCALE GENOMIC DNA]</scope>
    <source>
        <strain evidence="3 4">KCOM 2505</strain>
    </source>
</reference>
<dbReference type="InterPro" id="IPR032092">
    <property type="entry name" value="PilW"/>
</dbReference>
<keyword evidence="2" id="KW-1133">Transmembrane helix</keyword>
<dbReference type="GO" id="GO:0043683">
    <property type="term" value="P:type IV pilus assembly"/>
    <property type="evidence" value="ECO:0007669"/>
    <property type="project" value="InterPro"/>
</dbReference>
<evidence type="ECO:0000313" key="3">
    <source>
        <dbReference type="EMBL" id="RRN44933.1"/>
    </source>
</evidence>
<proteinExistence type="predicted"/>
<organism evidence="3 4">
    <name type="scientific">Lautropia dentalis</name>
    <dbReference type="NCBI Taxonomy" id="2490857"/>
    <lineage>
        <taxon>Bacteria</taxon>
        <taxon>Pseudomonadati</taxon>
        <taxon>Pseudomonadota</taxon>
        <taxon>Betaproteobacteria</taxon>
        <taxon>Burkholderiales</taxon>
        <taxon>Burkholderiaceae</taxon>
        <taxon>Lautropia</taxon>
    </lineage>
</organism>
<keyword evidence="4" id="KW-1185">Reference proteome</keyword>
<sequence length="353" mass="38579">MSSAGGIAVMQKRTWMGQGEQPMAWHPPRRRAQQGFSMIEMLVAVAIGLMVTATVLYTVSGSGMSGRKQNVQASIHDQGMLALVQLADHLRMAGFWMPSSEVMPEDVSMDHETSLFGCRGDFTDPSAPWSALACSNVNKDASDTLALRFEVARGGRNWDCLGSVVISEEMDQAEDARAAAKKTQRVRHGEKVSNEINERIYVKTQGTASGNPGLFCRSNIPPTPQPNKPPKTEQLLADNVDQLRIFYGVSPINGEAQSTNVAFDAPALAGRTEKYVSATDLVKACQPGQMAANSWCAVDSVRLCLVMRSDNNVNEEARTPYVDCDGKVQYSNDRRLRQAFTMTVALRNKVATQ</sequence>
<dbReference type="NCBIfam" id="TIGR02532">
    <property type="entry name" value="IV_pilin_GFxxxE"/>
    <property type="match status" value="1"/>
</dbReference>
<evidence type="ECO:0000256" key="1">
    <source>
        <dbReference type="SAM" id="MobiDB-lite"/>
    </source>
</evidence>
<protein>
    <submittedName>
        <fullName evidence="3">Prepilin-type N-terminal cleavage/methylation domain-containing protein</fullName>
    </submittedName>
</protein>